<proteinExistence type="predicted"/>
<name>A0ACC2HUK7_9PLEO</name>
<accession>A0ACC2HUK7</accession>
<keyword evidence="2" id="KW-1185">Reference proteome</keyword>
<organism evidence="1 2">
    <name type="scientific">Boeremia exigua</name>
    <dbReference type="NCBI Taxonomy" id="749465"/>
    <lineage>
        <taxon>Eukaryota</taxon>
        <taxon>Fungi</taxon>
        <taxon>Dikarya</taxon>
        <taxon>Ascomycota</taxon>
        <taxon>Pezizomycotina</taxon>
        <taxon>Dothideomycetes</taxon>
        <taxon>Pleosporomycetidae</taxon>
        <taxon>Pleosporales</taxon>
        <taxon>Pleosporineae</taxon>
        <taxon>Didymellaceae</taxon>
        <taxon>Boeremia</taxon>
    </lineage>
</organism>
<sequence>MLLRHSGRCAYTTILLGISLSRCAATYVQKNTTVAPGYTLPLGLSIPEPLTVAPDQGWAGVDGQWNTFTLRVGAQQAIVQVVPSTASQQIWVVNTRACAQSNDTECERSRGYAFNTAESHTWVQQGYYKLWVGGTYGLTEDGYFGYDSVGLGNLGEEGPVVANTTIGTLRDPGFWLGHLGLHPKSTNFSANLLETPPVPSYMTRLFEQGSIPSISFGYTAGVQYYDRIYLSSLTLGGYDSSRYISNNVSFVFAPDNERELVVGLAGLTAKTTTQDDINLIPNGTDDISLAIDTTVAELWLPLAICQAFEETFGLIYDNATQLYLVDDLLHQALKDRDPSVTITLHQPYATNETVQIVLPYSAFDMEAQSPYRGLKEKTRYFPLRRASDKGQYALGRTFLQEAYLTVDWERERFSVYQCDWTYGEPSNVVSIVSPSYLATPDAPTKGDSRTGVTIGVVVGCVFLVGIVGTAIAGYYWRRRCNALVAKRAAEAAEIEAARKSSPADTDEAPSSPVSEKGPNVFPKAELPCHSNVHRHEMDTGKEKQSVEIAEVDNTERPVCPRRRR</sequence>
<comment type="caution">
    <text evidence="1">The sequence shown here is derived from an EMBL/GenBank/DDBJ whole genome shotgun (WGS) entry which is preliminary data.</text>
</comment>
<evidence type="ECO:0000313" key="1">
    <source>
        <dbReference type="EMBL" id="KAJ8106454.1"/>
    </source>
</evidence>
<evidence type="ECO:0000313" key="2">
    <source>
        <dbReference type="Proteomes" id="UP001153331"/>
    </source>
</evidence>
<protein>
    <submittedName>
        <fullName evidence="1">Uncharacterized protein</fullName>
    </submittedName>
</protein>
<dbReference type="EMBL" id="JAPHNI010001166">
    <property type="protein sequence ID" value="KAJ8106454.1"/>
    <property type="molecule type" value="Genomic_DNA"/>
</dbReference>
<reference evidence="1" key="1">
    <citation type="submission" date="2022-11" db="EMBL/GenBank/DDBJ databases">
        <title>Genome Sequence of Boeremia exigua.</title>
        <authorList>
            <person name="Buettner E."/>
        </authorList>
    </citation>
    <scope>NUCLEOTIDE SEQUENCE</scope>
    <source>
        <strain evidence="1">CU02</strain>
    </source>
</reference>
<dbReference type="Proteomes" id="UP001153331">
    <property type="component" value="Unassembled WGS sequence"/>
</dbReference>
<gene>
    <name evidence="1" type="ORF">OPT61_g9525</name>
</gene>